<gene>
    <name evidence="2" type="ORF">INT48_008861</name>
</gene>
<accession>A0A8H7SNW9</accession>
<keyword evidence="1" id="KW-0732">Signal</keyword>
<proteinExistence type="predicted"/>
<keyword evidence="3" id="KW-1185">Reference proteome</keyword>
<name>A0A8H7SNW9_9FUNG</name>
<sequence length="182" mass="18273">MRASIAIAIAAATAVSAVCNLSYNVPTSTECFTGCNVKAGTAVVPGWTMDSASEKFVESLKLMCTKDTPEYSEFMTVAGSCMLTCKGENPELFMAEHAGACAWYATHKDDVCAGDATVSGNATTSAAATGTPVTSSKSVAASGTSAVVSPPATSDVAEGTANKLQISGLAMALVAGAGYFAL</sequence>
<dbReference type="AlphaFoldDB" id="A0A8H7SNW9"/>
<evidence type="ECO:0000313" key="3">
    <source>
        <dbReference type="Proteomes" id="UP000613177"/>
    </source>
</evidence>
<organism evidence="2 3">
    <name type="scientific">Thamnidium elegans</name>
    <dbReference type="NCBI Taxonomy" id="101142"/>
    <lineage>
        <taxon>Eukaryota</taxon>
        <taxon>Fungi</taxon>
        <taxon>Fungi incertae sedis</taxon>
        <taxon>Mucoromycota</taxon>
        <taxon>Mucoromycotina</taxon>
        <taxon>Mucoromycetes</taxon>
        <taxon>Mucorales</taxon>
        <taxon>Mucorineae</taxon>
        <taxon>Mucoraceae</taxon>
        <taxon>Thamnidium</taxon>
    </lineage>
</organism>
<comment type="caution">
    <text evidence="2">The sequence shown here is derived from an EMBL/GenBank/DDBJ whole genome shotgun (WGS) entry which is preliminary data.</text>
</comment>
<dbReference type="Proteomes" id="UP000613177">
    <property type="component" value="Unassembled WGS sequence"/>
</dbReference>
<dbReference type="EMBL" id="JAEPRE010000079">
    <property type="protein sequence ID" value="KAG2233455.1"/>
    <property type="molecule type" value="Genomic_DNA"/>
</dbReference>
<reference evidence="2" key="1">
    <citation type="submission" date="2021-01" db="EMBL/GenBank/DDBJ databases">
        <title>Metabolic potential, ecology and presence of endohyphal bacteria is reflected in genomic diversity of Mucoromycotina.</title>
        <authorList>
            <person name="Muszewska A."/>
            <person name="Okrasinska A."/>
            <person name="Steczkiewicz K."/>
            <person name="Drgas O."/>
            <person name="Orlowska M."/>
            <person name="Perlinska-Lenart U."/>
            <person name="Aleksandrzak-Piekarczyk T."/>
            <person name="Szatraj K."/>
            <person name="Zielenkiewicz U."/>
            <person name="Pilsyk S."/>
            <person name="Malc E."/>
            <person name="Mieczkowski P."/>
            <person name="Kruszewska J.S."/>
            <person name="Biernat P."/>
            <person name="Pawlowska J."/>
        </authorList>
    </citation>
    <scope>NUCLEOTIDE SEQUENCE</scope>
    <source>
        <strain evidence="2">WA0000018081</strain>
    </source>
</reference>
<evidence type="ECO:0000313" key="2">
    <source>
        <dbReference type="EMBL" id="KAG2233455.1"/>
    </source>
</evidence>
<protein>
    <submittedName>
        <fullName evidence="2">Uncharacterized protein</fullName>
    </submittedName>
</protein>
<feature type="chain" id="PRO_5034017098" evidence="1">
    <location>
        <begin position="18"/>
        <end position="182"/>
    </location>
</feature>
<feature type="signal peptide" evidence="1">
    <location>
        <begin position="1"/>
        <end position="17"/>
    </location>
</feature>
<evidence type="ECO:0000256" key="1">
    <source>
        <dbReference type="SAM" id="SignalP"/>
    </source>
</evidence>